<dbReference type="FunFam" id="3.80.10.10:FF:000722">
    <property type="entry name" value="Leucine-rich repeat receptor-like protein kinase"/>
    <property type="match status" value="1"/>
</dbReference>
<comment type="subcellular location">
    <subcellularLocation>
        <location evidence="1">Membrane</location>
        <topology evidence="1">Single-pass membrane protein</topology>
    </subcellularLocation>
</comment>
<dbReference type="GO" id="GO:0016020">
    <property type="term" value="C:membrane"/>
    <property type="evidence" value="ECO:0007669"/>
    <property type="project" value="UniProtKB-SubCell"/>
</dbReference>
<dbReference type="PANTHER" id="PTHR48010:SF8">
    <property type="entry name" value="OS08G0117700 PROTEIN"/>
    <property type="match status" value="1"/>
</dbReference>
<feature type="region of interest" description="Disordered" evidence="9">
    <location>
        <begin position="84"/>
        <end position="103"/>
    </location>
</feature>
<evidence type="ECO:0000256" key="5">
    <source>
        <dbReference type="ARBA" id="ARBA00022729"/>
    </source>
</evidence>
<gene>
    <name evidence="11" type="ORF">HPP92_023342</name>
</gene>
<feature type="region of interest" description="Disordered" evidence="9">
    <location>
        <begin position="236"/>
        <end position="262"/>
    </location>
</feature>
<comment type="caution">
    <text evidence="11">The sequence shown here is derived from an EMBL/GenBank/DDBJ whole genome shotgun (WGS) entry which is preliminary data.</text>
</comment>
<evidence type="ECO:0000256" key="8">
    <source>
        <dbReference type="ARBA" id="ARBA00023136"/>
    </source>
</evidence>
<feature type="region of interest" description="Disordered" evidence="9">
    <location>
        <begin position="315"/>
        <end position="348"/>
    </location>
</feature>
<dbReference type="Proteomes" id="UP000636800">
    <property type="component" value="Chromosome 12"/>
</dbReference>
<dbReference type="EMBL" id="JADCNL010000012">
    <property type="protein sequence ID" value="KAG0458185.1"/>
    <property type="molecule type" value="Genomic_DNA"/>
</dbReference>
<evidence type="ECO:0000256" key="1">
    <source>
        <dbReference type="ARBA" id="ARBA00004167"/>
    </source>
</evidence>
<keyword evidence="6" id="KW-0677">Repeat</keyword>
<dbReference type="InterPro" id="IPR050994">
    <property type="entry name" value="At_inactive_RLKs"/>
</dbReference>
<organism evidence="11 12">
    <name type="scientific">Vanilla planifolia</name>
    <name type="common">Vanilla</name>
    <dbReference type="NCBI Taxonomy" id="51239"/>
    <lineage>
        <taxon>Eukaryota</taxon>
        <taxon>Viridiplantae</taxon>
        <taxon>Streptophyta</taxon>
        <taxon>Embryophyta</taxon>
        <taxon>Tracheophyta</taxon>
        <taxon>Spermatophyta</taxon>
        <taxon>Magnoliopsida</taxon>
        <taxon>Liliopsida</taxon>
        <taxon>Asparagales</taxon>
        <taxon>Orchidaceae</taxon>
        <taxon>Vanilloideae</taxon>
        <taxon>Vanilleae</taxon>
        <taxon>Vanilla</taxon>
    </lineage>
</organism>
<evidence type="ECO:0000256" key="2">
    <source>
        <dbReference type="ARBA" id="ARBA00022553"/>
    </source>
</evidence>
<dbReference type="InterPro" id="IPR032675">
    <property type="entry name" value="LRR_dom_sf"/>
</dbReference>
<keyword evidence="4 10" id="KW-0812">Transmembrane</keyword>
<accession>A0A835UEI0</accession>
<evidence type="ECO:0000313" key="12">
    <source>
        <dbReference type="Proteomes" id="UP000636800"/>
    </source>
</evidence>
<dbReference type="SUPFAM" id="SSF52058">
    <property type="entry name" value="L domain-like"/>
    <property type="match status" value="1"/>
</dbReference>
<dbReference type="InterPro" id="IPR001611">
    <property type="entry name" value="Leu-rich_rpt"/>
</dbReference>
<evidence type="ECO:0000256" key="4">
    <source>
        <dbReference type="ARBA" id="ARBA00022692"/>
    </source>
</evidence>
<evidence type="ECO:0000256" key="7">
    <source>
        <dbReference type="ARBA" id="ARBA00022989"/>
    </source>
</evidence>
<dbReference type="Gene3D" id="3.80.10.10">
    <property type="entry name" value="Ribonuclease Inhibitor"/>
    <property type="match status" value="1"/>
</dbReference>
<evidence type="ECO:0000256" key="9">
    <source>
        <dbReference type="SAM" id="MobiDB-lite"/>
    </source>
</evidence>
<dbReference type="PANTHER" id="PTHR48010">
    <property type="entry name" value="OS05G0588300 PROTEIN"/>
    <property type="match status" value="1"/>
</dbReference>
<protein>
    <submittedName>
        <fullName evidence="11">Uncharacterized protein</fullName>
    </submittedName>
</protein>
<feature type="compositionally biased region" description="Basic residues" evidence="9">
    <location>
        <begin position="333"/>
        <end position="348"/>
    </location>
</feature>
<feature type="transmembrane region" description="Helical" evidence="10">
    <location>
        <begin position="268"/>
        <end position="292"/>
    </location>
</feature>
<keyword evidence="7 10" id="KW-1133">Transmembrane helix</keyword>
<dbReference type="AlphaFoldDB" id="A0A835UEI0"/>
<name>A0A835UEI0_VANPL</name>
<proteinExistence type="predicted"/>
<sequence>MTPIHVVGPGSPARILFLGFPGYRNRCYGKESPATSLEIGSLTHLRRLNLHGNLLSGPIPSELFNATRSTLSSCTTTISPAQFRKPVRSPSSTEHRPLKKFARRSPPIRSGACRQLQRLLLAGNNLSGLVAPGIWPQLVGLVQLDISSNTFEGPLPPDIGDLDSLSGTLNLSHNHFSGPIPKSLGKPAPAVNLDLRYNNFSGEIPQTGSLTNQGPTAFLNNPGLCGFPLRIQCQDGVNPASPAPPGREVASPETESPPEKRKDMRPGLIVLISMADAAGVAFIGLVAVYIYWKVKDKGREMDAVVQGKAGLAEEERDGEDNVENAGELASNHRQMKMKARIWTRPSHR</sequence>
<keyword evidence="8 10" id="KW-0472">Membrane</keyword>
<evidence type="ECO:0000256" key="3">
    <source>
        <dbReference type="ARBA" id="ARBA00022614"/>
    </source>
</evidence>
<keyword evidence="12" id="KW-1185">Reference proteome</keyword>
<keyword evidence="5" id="KW-0732">Signal</keyword>
<evidence type="ECO:0000256" key="6">
    <source>
        <dbReference type="ARBA" id="ARBA00022737"/>
    </source>
</evidence>
<evidence type="ECO:0000256" key="10">
    <source>
        <dbReference type="SAM" id="Phobius"/>
    </source>
</evidence>
<dbReference type="Pfam" id="PF00560">
    <property type="entry name" value="LRR_1"/>
    <property type="match status" value="3"/>
</dbReference>
<evidence type="ECO:0000313" key="11">
    <source>
        <dbReference type="EMBL" id="KAG0458185.1"/>
    </source>
</evidence>
<dbReference type="OrthoDB" id="2020737at2759"/>
<reference evidence="11 12" key="1">
    <citation type="journal article" date="2020" name="Nat. Food">
        <title>A phased Vanilla planifolia genome enables genetic improvement of flavour and production.</title>
        <authorList>
            <person name="Hasing T."/>
            <person name="Tang H."/>
            <person name="Brym M."/>
            <person name="Khazi F."/>
            <person name="Huang T."/>
            <person name="Chambers A.H."/>
        </authorList>
    </citation>
    <scope>NUCLEOTIDE SEQUENCE [LARGE SCALE GENOMIC DNA]</scope>
    <source>
        <tissue evidence="11">Leaf</tissue>
    </source>
</reference>
<keyword evidence="3" id="KW-0433">Leucine-rich repeat</keyword>
<keyword evidence="2" id="KW-0597">Phosphoprotein</keyword>